<dbReference type="AlphaFoldDB" id="V8NDP3"/>
<reference evidence="1 2" key="1">
    <citation type="journal article" date="2013" name="Proc. Natl. Acad. Sci. U.S.A.">
        <title>The king cobra genome reveals dynamic gene evolution and adaptation in the snake venom system.</title>
        <authorList>
            <person name="Vonk F.J."/>
            <person name="Casewell N.R."/>
            <person name="Henkel C.V."/>
            <person name="Heimberg A.M."/>
            <person name="Jansen H.J."/>
            <person name="McCleary R.J."/>
            <person name="Kerkkamp H.M."/>
            <person name="Vos R.A."/>
            <person name="Guerreiro I."/>
            <person name="Calvete J.J."/>
            <person name="Wuster W."/>
            <person name="Woods A.E."/>
            <person name="Logan J.M."/>
            <person name="Harrison R.A."/>
            <person name="Castoe T.A."/>
            <person name="de Koning A.P."/>
            <person name="Pollock D.D."/>
            <person name="Yandell M."/>
            <person name="Calderon D."/>
            <person name="Renjifo C."/>
            <person name="Currier R.B."/>
            <person name="Salgado D."/>
            <person name="Pla D."/>
            <person name="Sanz L."/>
            <person name="Hyder A.S."/>
            <person name="Ribeiro J.M."/>
            <person name="Arntzen J.W."/>
            <person name="van den Thillart G.E."/>
            <person name="Boetzer M."/>
            <person name="Pirovano W."/>
            <person name="Dirks R.P."/>
            <person name="Spaink H.P."/>
            <person name="Duboule D."/>
            <person name="McGlinn E."/>
            <person name="Kini R.M."/>
            <person name="Richardson M.K."/>
        </authorList>
    </citation>
    <scope>NUCLEOTIDE SEQUENCE</scope>
    <source>
        <tissue evidence="1">Blood</tissue>
    </source>
</reference>
<dbReference type="OrthoDB" id="7289984at2759"/>
<dbReference type="InterPro" id="IPR036291">
    <property type="entry name" value="NAD(P)-bd_dom_sf"/>
</dbReference>
<protein>
    <submittedName>
        <fullName evidence="1">C-factor</fullName>
    </submittedName>
</protein>
<proteinExistence type="predicted"/>
<dbReference type="PRINTS" id="PR00081">
    <property type="entry name" value="GDHRDH"/>
</dbReference>
<dbReference type="EMBL" id="AZIM01004865">
    <property type="protein sequence ID" value="ETE60200.1"/>
    <property type="molecule type" value="Genomic_DNA"/>
</dbReference>
<evidence type="ECO:0000313" key="2">
    <source>
        <dbReference type="Proteomes" id="UP000018936"/>
    </source>
</evidence>
<feature type="non-terminal residue" evidence="1">
    <location>
        <position position="1"/>
    </location>
</feature>
<dbReference type="SUPFAM" id="SSF51735">
    <property type="entry name" value="NAD(P)-binding Rossmann-fold domains"/>
    <property type="match status" value="3"/>
</dbReference>
<dbReference type="InterPro" id="IPR002347">
    <property type="entry name" value="SDR_fam"/>
</dbReference>
<sequence>MFQVAQNILVTGTNQGIGFGLVKELVKTNPSPGHIFATCMNPSGPESKALQNFASQHDNVHVVQLDVTDLSSIKRAASEVESQLKGQGLNLLINNAGRNSQAFFLENVDQEAMLLSYKINTVGPLLVVKEFLPLLKKATKETTKENVGGHTAVVVNTSSLISSIGQGFKTEIEFPPLYQYRASKAPVTVETSTKGERMAPLARSILVTGSNRGIGLELIQQLVKMAEPPEHIFATCRTPTGSPGKTLNDLASKHSNIHIIQLEVEDQSSVKAAASAVELLLRGKGLNLLINNAGVNSYATLETVEQQEMLSAFNTNVVGPILVVKEFLPLLKKAAREAAIEEMSCQRAAIINITSKLASIERGFEVIKAPMYPYRASKAALNMVTVCFALELKEEGILCSLIHPGWVKTDMGTEQAPVTVQNSVRGILNLPKEMEGLNPRSVLVTGSNRGIGLELVKQLVEKSDPPEWIFATCRDPEGPRAKSLKNLAAQHQHRIEIIQLDTSDPSSINAAAVKITGLLRGAGLNLLFNNAGIVKPSILESETPENMLEVYNTNVKASKESLLKGMSCSKAAIINVSSECGSITNILAWDFGQIPNYRCSKLKAPTTVEDGVQDILKTLAHLSEKETGTFVNWDGKLLPW</sequence>
<dbReference type="Gene3D" id="3.40.50.720">
    <property type="entry name" value="NAD(P)-binding Rossmann-like Domain"/>
    <property type="match status" value="3"/>
</dbReference>
<dbReference type="PANTHER" id="PTHR43544">
    <property type="entry name" value="SHORT-CHAIN DEHYDROGENASE/REDUCTASE"/>
    <property type="match status" value="1"/>
</dbReference>
<dbReference type="CDD" id="cd05325">
    <property type="entry name" value="carb_red_sniffer_like_SDR_c"/>
    <property type="match status" value="1"/>
</dbReference>
<gene>
    <name evidence="1" type="primary">csgA</name>
    <name evidence="1" type="ORF">L345_14061</name>
</gene>
<dbReference type="GO" id="GO:0016491">
    <property type="term" value="F:oxidoreductase activity"/>
    <property type="evidence" value="ECO:0007669"/>
    <property type="project" value="TreeGrafter"/>
</dbReference>
<dbReference type="Proteomes" id="UP000018936">
    <property type="component" value="Unassembled WGS sequence"/>
</dbReference>
<keyword evidence="2" id="KW-1185">Reference proteome</keyword>
<dbReference type="InterPro" id="IPR051468">
    <property type="entry name" value="Fungal_SecMetab_SDRs"/>
</dbReference>
<accession>V8NDP3</accession>
<dbReference type="GO" id="GO:0005737">
    <property type="term" value="C:cytoplasm"/>
    <property type="evidence" value="ECO:0007669"/>
    <property type="project" value="TreeGrafter"/>
</dbReference>
<comment type="caution">
    <text evidence="1">The sequence shown here is derived from an EMBL/GenBank/DDBJ whole genome shotgun (WGS) entry which is preliminary data.</text>
</comment>
<dbReference type="PRINTS" id="PR00080">
    <property type="entry name" value="SDRFAMILY"/>
</dbReference>
<dbReference type="Pfam" id="PF00106">
    <property type="entry name" value="adh_short"/>
    <property type="match status" value="3"/>
</dbReference>
<organism evidence="1 2">
    <name type="scientific">Ophiophagus hannah</name>
    <name type="common">King cobra</name>
    <name type="synonym">Naja hannah</name>
    <dbReference type="NCBI Taxonomy" id="8665"/>
    <lineage>
        <taxon>Eukaryota</taxon>
        <taxon>Metazoa</taxon>
        <taxon>Chordata</taxon>
        <taxon>Craniata</taxon>
        <taxon>Vertebrata</taxon>
        <taxon>Euteleostomi</taxon>
        <taxon>Lepidosauria</taxon>
        <taxon>Squamata</taxon>
        <taxon>Bifurcata</taxon>
        <taxon>Unidentata</taxon>
        <taxon>Episquamata</taxon>
        <taxon>Toxicofera</taxon>
        <taxon>Serpentes</taxon>
        <taxon>Colubroidea</taxon>
        <taxon>Elapidae</taxon>
        <taxon>Elapinae</taxon>
        <taxon>Ophiophagus</taxon>
    </lineage>
</organism>
<dbReference type="PANTHER" id="PTHR43544:SF37">
    <property type="entry name" value="C-FACTOR-LIKE"/>
    <property type="match status" value="1"/>
</dbReference>
<evidence type="ECO:0000313" key="1">
    <source>
        <dbReference type="EMBL" id="ETE60200.1"/>
    </source>
</evidence>
<name>V8NDP3_OPHHA</name>